<keyword evidence="2" id="KW-1133">Transmembrane helix</keyword>
<sequence length="179" mass="19213">MGVIPLQNESSDRKKTRDHSSGACGPESRGTSCHQSQHGIDQKILPPPHAILRAYQNQTSTISTQSLPAPPLETTQITRETNALFNTNGVTIAVGLDAIFGLALVVFLSGVIYQWKRGQRLRTEQEERDRVADGVEVTPAVSVSKESSQVSSEMSGTGVKVVEEQLGDEKGGSSKGQVN</sequence>
<feature type="transmembrane region" description="Helical" evidence="2">
    <location>
        <begin position="90"/>
        <end position="113"/>
    </location>
</feature>
<evidence type="ECO:0000313" key="4">
    <source>
        <dbReference type="Proteomes" id="UP001172159"/>
    </source>
</evidence>
<protein>
    <submittedName>
        <fullName evidence="3">Uncharacterized protein</fullName>
    </submittedName>
</protein>
<keyword evidence="2" id="KW-0472">Membrane</keyword>
<comment type="caution">
    <text evidence="3">The sequence shown here is derived from an EMBL/GenBank/DDBJ whole genome shotgun (WGS) entry which is preliminary data.</text>
</comment>
<keyword evidence="2" id="KW-0812">Transmembrane</keyword>
<feature type="compositionally biased region" description="Basic and acidic residues" evidence="1">
    <location>
        <begin position="161"/>
        <end position="172"/>
    </location>
</feature>
<gene>
    <name evidence="3" type="ORF">B0T21DRAFT_380909</name>
</gene>
<name>A0AA40ESR5_9PEZI</name>
<proteinExistence type="predicted"/>
<feature type="region of interest" description="Disordered" evidence="1">
    <location>
        <begin position="1"/>
        <end position="42"/>
    </location>
</feature>
<evidence type="ECO:0000313" key="3">
    <source>
        <dbReference type="EMBL" id="KAK0744725.1"/>
    </source>
</evidence>
<organism evidence="3 4">
    <name type="scientific">Apiosordaria backusii</name>
    <dbReference type="NCBI Taxonomy" id="314023"/>
    <lineage>
        <taxon>Eukaryota</taxon>
        <taxon>Fungi</taxon>
        <taxon>Dikarya</taxon>
        <taxon>Ascomycota</taxon>
        <taxon>Pezizomycotina</taxon>
        <taxon>Sordariomycetes</taxon>
        <taxon>Sordariomycetidae</taxon>
        <taxon>Sordariales</taxon>
        <taxon>Lasiosphaeriaceae</taxon>
        <taxon>Apiosordaria</taxon>
    </lineage>
</organism>
<evidence type="ECO:0000256" key="1">
    <source>
        <dbReference type="SAM" id="MobiDB-lite"/>
    </source>
</evidence>
<dbReference type="EMBL" id="JAUKTV010000002">
    <property type="protein sequence ID" value="KAK0744725.1"/>
    <property type="molecule type" value="Genomic_DNA"/>
</dbReference>
<feature type="compositionally biased region" description="Polar residues" evidence="1">
    <location>
        <begin position="29"/>
        <end position="39"/>
    </location>
</feature>
<feature type="compositionally biased region" description="Basic and acidic residues" evidence="1">
    <location>
        <begin position="10"/>
        <end position="20"/>
    </location>
</feature>
<dbReference type="AlphaFoldDB" id="A0AA40ESR5"/>
<accession>A0AA40ESR5</accession>
<feature type="compositionally biased region" description="Low complexity" evidence="1">
    <location>
        <begin position="141"/>
        <end position="155"/>
    </location>
</feature>
<evidence type="ECO:0000256" key="2">
    <source>
        <dbReference type="SAM" id="Phobius"/>
    </source>
</evidence>
<reference evidence="3" key="1">
    <citation type="submission" date="2023-06" db="EMBL/GenBank/DDBJ databases">
        <title>Genome-scale phylogeny and comparative genomics of the fungal order Sordariales.</title>
        <authorList>
            <consortium name="Lawrence Berkeley National Laboratory"/>
            <person name="Hensen N."/>
            <person name="Bonometti L."/>
            <person name="Westerberg I."/>
            <person name="Brannstrom I.O."/>
            <person name="Guillou S."/>
            <person name="Cros-Aarteil S."/>
            <person name="Calhoun S."/>
            <person name="Haridas S."/>
            <person name="Kuo A."/>
            <person name="Mondo S."/>
            <person name="Pangilinan J."/>
            <person name="Riley R."/>
            <person name="Labutti K."/>
            <person name="Andreopoulos B."/>
            <person name="Lipzen A."/>
            <person name="Chen C."/>
            <person name="Yanf M."/>
            <person name="Daum C."/>
            <person name="Ng V."/>
            <person name="Clum A."/>
            <person name="Steindorff A."/>
            <person name="Ohm R."/>
            <person name="Martin F."/>
            <person name="Silar P."/>
            <person name="Natvig D."/>
            <person name="Lalanne C."/>
            <person name="Gautier V."/>
            <person name="Ament-Velasquez S.L."/>
            <person name="Kruys A."/>
            <person name="Hutchinson M.I."/>
            <person name="Powell A.J."/>
            <person name="Barry K."/>
            <person name="Miller A.N."/>
            <person name="Grigoriev I.V."/>
            <person name="Debuchy R."/>
            <person name="Gladieux P."/>
            <person name="Thoren M.H."/>
            <person name="Johannesson H."/>
        </authorList>
    </citation>
    <scope>NUCLEOTIDE SEQUENCE</scope>
    <source>
        <strain evidence="3">CBS 540.89</strain>
    </source>
</reference>
<dbReference type="Proteomes" id="UP001172159">
    <property type="component" value="Unassembled WGS sequence"/>
</dbReference>
<feature type="region of interest" description="Disordered" evidence="1">
    <location>
        <begin position="130"/>
        <end position="179"/>
    </location>
</feature>
<keyword evidence="4" id="KW-1185">Reference proteome</keyword>